<evidence type="ECO:0000256" key="1">
    <source>
        <dbReference type="SAM" id="MobiDB-lite"/>
    </source>
</evidence>
<evidence type="ECO:0000313" key="2">
    <source>
        <dbReference type="EMBL" id="KAG6495813.1"/>
    </source>
</evidence>
<proteinExistence type="predicted"/>
<sequence>MSNYVLSRNTQSYRDAVKGTDPIESPSVGFTKSSDYQGPTFRNSTIIKQNNTQLQLLAQITESLKDIQDDLKTILEQTKGGIAPSSFPEDSIQKLQNLSLGQASEKQKENKGTLRVFKDPYKILKEQDKLQN</sequence>
<feature type="compositionally biased region" description="Polar residues" evidence="1">
    <location>
        <begin position="1"/>
        <end position="13"/>
    </location>
</feature>
<dbReference type="EMBL" id="JACMSC010000012">
    <property type="protein sequence ID" value="KAG6495813.1"/>
    <property type="molecule type" value="Genomic_DNA"/>
</dbReference>
<comment type="caution">
    <text evidence="2">The sequence shown here is derived from an EMBL/GenBank/DDBJ whole genome shotgun (WGS) entry which is preliminary data.</text>
</comment>
<protein>
    <submittedName>
        <fullName evidence="2">Uncharacterized protein</fullName>
    </submittedName>
</protein>
<name>A0A8J5FVB9_ZINOF</name>
<accession>A0A8J5FVB9</accession>
<reference evidence="2 3" key="1">
    <citation type="submission" date="2020-08" db="EMBL/GenBank/DDBJ databases">
        <title>Plant Genome Project.</title>
        <authorList>
            <person name="Zhang R.-G."/>
        </authorList>
    </citation>
    <scope>NUCLEOTIDE SEQUENCE [LARGE SCALE GENOMIC DNA]</scope>
    <source>
        <tissue evidence="2">Rhizome</tissue>
    </source>
</reference>
<evidence type="ECO:0000313" key="3">
    <source>
        <dbReference type="Proteomes" id="UP000734854"/>
    </source>
</evidence>
<dbReference type="AlphaFoldDB" id="A0A8J5FVB9"/>
<organism evidence="2 3">
    <name type="scientific">Zingiber officinale</name>
    <name type="common">Ginger</name>
    <name type="synonym">Amomum zingiber</name>
    <dbReference type="NCBI Taxonomy" id="94328"/>
    <lineage>
        <taxon>Eukaryota</taxon>
        <taxon>Viridiplantae</taxon>
        <taxon>Streptophyta</taxon>
        <taxon>Embryophyta</taxon>
        <taxon>Tracheophyta</taxon>
        <taxon>Spermatophyta</taxon>
        <taxon>Magnoliopsida</taxon>
        <taxon>Liliopsida</taxon>
        <taxon>Zingiberales</taxon>
        <taxon>Zingiberaceae</taxon>
        <taxon>Zingiber</taxon>
    </lineage>
</organism>
<keyword evidence="3" id="KW-1185">Reference proteome</keyword>
<gene>
    <name evidence="2" type="ORF">ZIOFF_043641</name>
</gene>
<dbReference type="Proteomes" id="UP000734854">
    <property type="component" value="Unassembled WGS sequence"/>
</dbReference>
<feature type="region of interest" description="Disordered" evidence="1">
    <location>
        <begin position="1"/>
        <end position="32"/>
    </location>
</feature>